<organism evidence="1 2">
    <name type="scientific">Stagnimonas aquatica</name>
    <dbReference type="NCBI Taxonomy" id="2689987"/>
    <lineage>
        <taxon>Bacteria</taxon>
        <taxon>Pseudomonadati</taxon>
        <taxon>Pseudomonadota</taxon>
        <taxon>Gammaproteobacteria</taxon>
        <taxon>Nevskiales</taxon>
        <taxon>Nevskiaceae</taxon>
        <taxon>Stagnimonas</taxon>
    </lineage>
</organism>
<comment type="caution">
    <text evidence="1">The sequence shown here is derived from an EMBL/GenBank/DDBJ whole genome shotgun (WGS) entry which is preliminary data.</text>
</comment>
<keyword evidence="2" id="KW-1185">Reference proteome</keyword>
<reference evidence="1 2" key="1">
    <citation type="submission" date="2018-10" db="EMBL/GenBank/DDBJ databases">
        <authorList>
            <person name="Chen W.-M."/>
        </authorList>
    </citation>
    <scope>NUCLEOTIDE SEQUENCE [LARGE SCALE GENOMIC DNA]</scope>
    <source>
        <strain evidence="1 2">THS-13</strain>
    </source>
</reference>
<evidence type="ECO:0000313" key="2">
    <source>
        <dbReference type="Proteomes" id="UP000282106"/>
    </source>
</evidence>
<dbReference type="Proteomes" id="UP000282106">
    <property type="component" value="Unassembled WGS sequence"/>
</dbReference>
<accession>A0A3N0V7T5</accession>
<sequence length="98" mass="10743">MAALLLFALVRLNRQLLALRAELDEAPSMAVEPASGARIAIEILNTYELAARESPWAGAVAKLAPKMIERIVYAKAAEEVARQLEEQGVRAQVTHYVD</sequence>
<evidence type="ECO:0000313" key="1">
    <source>
        <dbReference type="EMBL" id="ROH88745.1"/>
    </source>
</evidence>
<dbReference type="AlphaFoldDB" id="A0A3N0V7T5"/>
<dbReference type="InParanoid" id="A0A3N0V7T5"/>
<gene>
    <name evidence="1" type="ORF">ED208_13095</name>
</gene>
<proteinExistence type="predicted"/>
<dbReference type="EMBL" id="RJVO01000006">
    <property type="protein sequence ID" value="ROH88745.1"/>
    <property type="molecule type" value="Genomic_DNA"/>
</dbReference>
<name>A0A3N0V7T5_9GAMM</name>
<protein>
    <submittedName>
        <fullName evidence="1">Uncharacterized protein</fullName>
    </submittedName>
</protein>